<dbReference type="AlphaFoldDB" id="A0A9W6YTF2"/>
<reference evidence="2" key="1">
    <citation type="submission" date="2023-04" db="EMBL/GenBank/DDBJ databases">
        <title>Ambrosiozyma monospora NBRC 1965.</title>
        <authorList>
            <person name="Ichikawa N."/>
            <person name="Sato H."/>
            <person name="Tonouchi N."/>
        </authorList>
    </citation>
    <scope>NUCLEOTIDE SEQUENCE</scope>
    <source>
        <strain evidence="2">NBRC 1965</strain>
    </source>
</reference>
<dbReference type="InterPro" id="IPR013752">
    <property type="entry name" value="KPA_reductase"/>
</dbReference>
<dbReference type="Proteomes" id="UP001165063">
    <property type="component" value="Unassembled WGS sequence"/>
</dbReference>
<dbReference type="PANTHER" id="PTHR21708">
    <property type="entry name" value="PROBABLE 2-DEHYDROPANTOATE 2-REDUCTASE"/>
    <property type="match status" value="1"/>
</dbReference>
<dbReference type="PANTHER" id="PTHR21708:SF30">
    <property type="entry name" value="2-DEHYDROPANTOATE 2-REDUCTASE-RELATED"/>
    <property type="match status" value="1"/>
</dbReference>
<organism evidence="2 3">
    <name type="scientific">Ambrosiozyma monospora</name>
    <name type="common">Yeast</name>
    <name type="synonym">Endomycopsis monosporus</name>
    <dbReference type="NCBI Taxonomy" id="43982"/>
    <lineage>
        <taxon>Eukaryota</taxon>
        <taxon>Fungi</taxon>
        <taxon>Dikarya</taxon>
        <taxon>Ascomycota</taxon>
        <taxon>Saccharomycotina</taxon>
        <taxon>Pichiomycetes</taxon>
        <taxon>Pichiales</taxon>
        <taxon>Pichiaceae</taxon>
        <taxon>Ambrosiozyma</taxon>
    </lineage>
</organism>
<dbReference type="InterPro" id="IPR013328">
    <property type="entry name" value="6PGD_dom2"/>
</dbReference>
<sequence>MLVDVKKGNPIELEVILGNVLSVAKELKVETPTLSLVYELLKGIQYKLKEGQGLITVPKTYVSNNIHYSNV</sequence>
<dbReference type="OrthoDB" id="3609at2759"/>
<evidence type="ECO:0000259" key="1">
    <source>
        <dbReference type="Pfam" id="PF08546"/>
    </source>
</evidence>
<gene>
    <name evidence="2" type="ORF">Amon01_000403800</name>
</gene>
<dbReference type="GO" id="GO:0005737">
    <property type="term" value="C:cytoplasm"/>
    <property type="evidence" value="ECO:0007669"/>
    <property type="project" value="TreeGrafter"/>
</dbReference>
<feature type="domain" description="Ketopantoate reductase C-terminal" evidence="1">
    <location>
        <begin position="1"/>
        <end position="45"/>
    </location>
</feature>
<comment type="caution">
    <text evidence="2">The sequence shown here is derived from an EMBL/GenBank/DDBJ whole genome shotgun (WGS) entry which is preliminary data.</text>
</comment>
<evidence type="ECO:0000313" key="3">
    <source>
        <dbReference type="Proteomes" id="UP001165063"/>
    </source>
</evidence>
<protein>
    <submittedName>
        <fullName evidence="2">Unnamed protein product</fullName>
    </submittedName>
</protein>
<keyword evidence="3" id="KW-1185">Reference proteome</keyword>
<dbReference type="Pfam" id="PF08546">
    <property type="entry name" value="ApbA_C"/>
    <property type="match status" value="1"/>
</dbReference>
<dbReference type="SUPFAM" id="SSF48179">
    <property type="entry name" value="6-phosphogluconate dehydrogenase C-terminal domain-like"/>
    <property type="match status" value="1"/>
</dbReference>
<dbReference type="InterPro" id="IPR051402">
    <property type="entry name" value="KPR-Related"/>
</dbReference>
<dbReference type="EMBL" id="BSXU01001858">
    <property type="protein sequence ID" value="GMG31767.1"/>
    <property type="molecule type" value="Genomic_DNA"/>
</dbReference>
<dbReference type="Gene3D" id="1.10.1040.10">
    <property type="entry name" value="N-(1-d-carboxylethyl)-l-norvaline Dehydrogenase, domain 2"/>
    <property type="match status" value="1"/>
</dbReference>
<dbReference type="InterPro" id="IPR008927">
    <property type="entry name" value="6-PGluconate_DH-like_C_sf"/>
</dbReference>
<proteinExistence type="predicted"/>
<accession>A0A9W6YTF2</accession>
<name>A0A9W6YTF2_AMBMO</name>
<evidence type="ECO:0000313" key="2">
    <source>
        <dbReference type="EMBL" id="GMG31767.1"/>
    </source>
</evidence>